<comment type="caution">
    <text evidence="2">The sequence shown here is derived from an EMBL/GenBank/DDBJ whole genome shotgun (WGS) entry which is preliminary data.</text>
</comment>
<evidence type="ECO:0000313" key="2">
    <source>
        <dbReference type="EMBL" id="KAK1689382.1"/>
    </source>
</evidence>
<organism evidence="2 3">
    <name type="scientific">Colletotrichum godetiae</name>
    <dbReference type="NCBI Taxonomy" id="1209918"/>
    <lineage>
        <taxon>Eukaryota</taxon>
        <taxon>Fungi</taxon>
        <taxon>Dikarya</taxon>
        <taxon>Ascomycota</taxon>
        <taxon>Pezizomycotina</taxon>
        <taxon>Sordariomycetes</taxon>
        <taxon>Hypocreomycetidae</taxon>
        <taxon>Glomerellales</taxon>
        <taxon>Glomerellaceae</taxon>
        <taxon>Colletotrichum</taxon>
        <taxon>Colletotrichum acutatum species complex</taxon>
    </lineage>
</organism>
<evidence type="ECO:0000313" key="3">
    <source>
        <dbReference type="Proteomes" id="UP001224890"/>
    </source>
</evidence>
<accession>A0AAJ0F1D0</accession>
<name>A0AAJ0F1D0_9PEZI</name>
<dbReference type="AlphaFoldDB" id="A0AAJ0F1D0"/>
<dbReference type="EMBL" id="JAHMHR010000008">
    <property type="protein sequence ID" value="KAK1689382.1"/>
    <property type="molecule type" value="Genomic_DNA"/>
</dbReference>
<feature type="region of interest" description="Disordered" evidence="1">
    <location>
        <begin position="1"/>
        <end position="73"/>
    </location>
</feature>
<dbReference type="GeneID" id="85458678"/>
<proteinExistence type="predicted"/>
<evidence type="ECO:0000256" key="1">
    <source>
        <dbReference type="SAM" id="MobiDB-lite"/>
    </source>
</evidence>
<keyword evidence="3" id="KW-1185">Reference proteome</keyword>
<gene>
    <name evidence="2" type="ORF">BDP55DRAFT_653027</name>
</gene>
<protein>
    <submittedName>
        <fullName evidence="2">Uncharacterized protein</fullName>
    </submittedName>
</protein>
<dbReference type="Proteomes" id="UP001224890">
    <property type="component" value="Unassembled WGS sequence"/>
</dbReference>
<sequence length="73" mass="8457">MHSPSDSRRLMFSNRLQRHEVKNPSRLRARCQPFPQQPPKGLTNGKPQRLASQEYGIDQKLKPAGNRKLKRPP</sequence>
<reference evidence="2" key="1">
    <citation type="submission" date="2021-06" db="EMBL/GenBank/DDBJ databases">
        <title>Comparative genomics, transcriptomics and evolutionary studies reveal genomic signatures of adaptation to plant cell wall in hemibiotrophic fungi.</title>
        <authorList>
            <consortium name="DOE Joint Genome Institute"/>
            <person name="Baroncelli R."/>
            <person name="Diaz J.F."/>
            <person name="Benocci T."/>
            <person name="Peng M."/>
            <person name="Battaglia E."/>
            <person name="Haridas S."/>
            <person name="Andreopoulos W."/>
            <person name="Labutti K."/>
            <person name="Pangilinan J."/>
            <person name="Floch G.L."/>
            <person name="Makela M.R."/>
            <person name="Henrissat B."/>
            <person name="Grigoriev I.V."/>
            <person name="Crouch J.A."/>
            <person name="De Vries R.P."/>
            <person name="Sukno S.A."/>
            <person name="Thon M.R."/>
        </authorList>
    </citation>
    <scope>NUCLEOTIDE SEQUENCE</scope>
    <source>
        <strain evidence="2">CBS 193.32</strain>
    </source>
</reference>
<dbReference type="RefSeq" id="XP_060433077.1">
    <property type="nucleotide sequence ID" value="XM_060574152.1"/>
</dbReference>